<geneLocation type="plasmid" evidence="2">
    <name>I</name>
</geneLocation>
<name>A0A375HDI7_9BURK</name>
<accession>A0A375HDI7</accession>
<sequence length="79" mass="8095">MWAKADALRAADSHDALLPCSGLIGLASLKDRKVVGKAGQGGPESRGWYPGALEGHVRIGVGDCPGNCAVHCVAPWGSE</sequence>
<evidence type="ECO:0000313" key="1">
    <source>
        <dbReference type="EMBL" id="SOZ75156.1"/>
    </source>
</evidence>
<keyword evidence="2" id="KW-0614">Plasmid</keyword>
<reference evidence="2 3" key="1">
    <citation type="submission" date="2018-01" db="EMBL/GenBank/DDBJ databases">
        <authorList>
            <person name="Gaut B.S."/>
            <person name="Morton B.R."/>
            <person name="Clegg M.T."/>
            <person name="Duvall M.R."/>
        </authorList>
    </citation>
    <scope>NUCLEOTIDE SEQUENCE</scope>
    <source>
        <strain evidence="2">Cupriavidus taiwanensis STM 8555</strain>
        <plasmid evidence="2">I</plasmid>
    </source>
</reference>
<dbReference type="EMBL" id="OFTH01000052">
    <property type="protein sequence ID" value="SOZ75156.1"/>
    <property type="molecule type" value="Genomic_DNA"/>
</dbReference>
<dbReference type="Proteomes" id="UP000256952">
    <property type="component" value="Unassembled WGS sequence"/>
</dbReference>
<evidence type="ECO:0000313" key="2">
    <source>
        <dbReference type="EMBL" id="SPD49375.1"/>
    </source>
</evidence>
<gene>
    <name evidence="2" type="ORF">CBM2612_P0720</name>
    <name evidence="1" type="ORF">CBM2613_U10058</name>
</gene>
<evidence type="ECO:0000313" key="3">
    <source>
        <dbReference type="Proteomes" id="UP000256952"/>
    </source>
</evidence>
<organism evidence="2">
    <name type="scientific">Cupriavidus taiwanensis</name>
    <dbReference type="NCBI Taxonomy" id="164546"/>
    <lineage>
        <taxon>Bacteria</taxon>
        <taxon>Pseudomonadati</taxon>
        <taxon>Pseudomonadota</taxon>
        <taxon>Betaproteobacteria</taxon>
        <taxon>Burkholderiales</taxon>
        <taxon>Burkholderiaceae</taxon>
        <taxon>Cupriavidus</taxon>
    </lineage>
</organism>
<protein>
    <submittedName>
        <fullName evidence="2">Uncharacterized protein</fullName>
    </submittedName>
</protein>
<reference evidence="1" key="2">
    <citation type="submission" date="2018-01" db="EMBL/GenBank/DDBJ databases">
        <authorList>
            <person name="Clerissi C."/>
        </authorList>
    </citation>
    <scope>NUCLEOTIDE SEQUENCE</scope>
    <source>
        <strain evidence="1">Cupriavidus taiwanensis STM 8556</strain>
    </source>
</reference>
<proteinExistence type="predicted"/>
<dbReference type="AlphaFoldDB" id="A0A375HDI7"/>
<dbReference type="EMBL" id="LT984809">
    <property type="protein sequence ID" value="SPD49375.1"/>
    <property type="molecule type" value="Genomic_DNA"/>
</dbReference>